<feature type="transmembrane region" description="Helical" evidence="1">
    <location>
        <begin position="29"/>
        <end position="51"/>
    </location>
</feature>
<evidence type="ECO:0000313" key="3">
    <source>
        <dbReference type="Proteomes" id="UP000266183"/>
    </source>
</evidence>
<dbReference type="EMBL" id="CP032382">
    <property type="protein sequence ID" value="AYB29208.1"/>
    <property type="molecule type" value="Genomic_DNA"/>
</dbReference>
<keyword evidence="1" id="KW-0812">Transmembrane</keyword>
<dbReference type="OrthoDB" id="1003953at2"/>
<dbReference type="Gene3D" id="3.30.700.10">
    <property type="entry name" value="Glycoprotein, Type 4 Pilin"/>
    <property type="match status" value="1"/>
</dbReference>
<dbReference type="NCBIfam" id="TIGR02532">
    <property type="entry name" value="IV_pilin_GFxxxE"/>
    <property type="match status" value="1"/>
</dbReference>
<dbReference type="Pfam" id="PF07963">
    <property type="entry name" value="N_methyl"/>
    <property type="match status" value="1"/>
</dbReference>
<dbReference type="InterPro" id="IPR045584">
    <property type="entry name" value="Pilin-like"/>
</dbReference>
<dbReference type="SUPFAM" id="SSF54523">
    <property type="entry name" value="Pili subunits"/>
    <property type="match status" value="1"/>
</dbReference>
<name>A0A385SJL9_9BACT</name>
<dbReference type="RefSeq" id="WP_119752531.1">
    <property type="nucleotide sequence ID" value="NZ_CP032382.1"/>
</dbReference>
<dbReference type="AlphaFoldDB" id="A0A385SJL9"/>
<keyword evidence="1" id="KW-1133">Transmembrane helix</keyword>
<accession>A0A385SJL9</accession>
<gene>
    <name evidence="2" type="ORF">D4L85_00795</name>
</gene>
<organism evidence="2 3">
    <name type="scientific">Chryseolinea soli</name>
    <dbReference type="NCBI Taxonomy" id="2321403"/>
    <lineage>
        <taxon>Bacteria</taxon>
        <taxon>Pseudomonadati</taxon>
        <taxon>Bacteroidota</taxon>
        <taxon>Cytophagia</taxon>
        <taxon>Cytophagales</taxon>
        <taxon>Fulvivirgaceae</taxon>
        <taxon>Chryseolinea</taxon>
    </lineage>
</organism>
<reference evidence="3" key="1">
    <citation type="submission" date="2018-09" db="EMBL/GenBank/DDBJ databases">
        <title>Chryseolinea sp. KIS68-18 isolated from soil.</title>
        <authorList>
            <person name="Weon H.-Y."/>
            <person name="Kwon S.-W."/>
            <person name="Lee S.A."/>
        </authorList>
    </citation>
    <scope>NUCLEOTIDE SEQUENCE [LARGE SCALE GENOMIC DNA]</scope>
    <source>
        <strain evidence="3">KIS68-18</strain>
    </source>
</reference>
<keyword evidence="1" id="KW-0472">Membrane</keyword>
<dbReference type="InterPro" id="IPR012902">
    <property type="entry name" value="N_methyl_site"/>
</dbReference>
<keyword evidence="3" id="KW-1185">Reference proteome</keyword>
<evidence type="ECO:0000256" key="1">
    <source>
        <dbReference type="SAM" id="Phobius"/>
    </source>
</evidence>
<proteinExistence type="predicted"/>
<protein>
    <submittedName>
        <fullName evidence="2">Prepilin-type N-terminal cleavage/methylation domain-containing protein</fullName>
    </submittedName>
</protein>
<dbReference type="Proteomes" id="UP000266183">
    <property type="component" value="Chromosome"/>
</dbReference>
<evidence type="ECO:0000313" key="2">
    <source>
        <dbReference type="EMBL" id="AYB29208.1"/>
    </source>
</evidence>
<dbReference type="KEGG" id="chk:D4L85_00795"/>
<sequence length="148" mass="16861">MKLCITRIFRREVQRIASPKLKAFTLTELLVVLVIIGILVLMALPVLMPLISRTRSVEAKQGLKHIYTLEKTHFYEFSKFSNDLDKIGFEQEKLVSEGGKSNYTFEVVTADTKTFVVRATAVVDFDGDGEFNVWEIDENSNLNEVVKD</sequence>